<dbReference type="HOGENOM" id="CLU_086296_1_0_7"/>
<dbReference type="Proteomes" id="UP000009071">
    <property type="component" value="Chromosome"/>
</dbReference>
<dbReference type="eggNOG" id="COG2043">
    <property type="taxonomic scope" value="Bacteria"/>
</dbReference>
<dbReference type="Pfam" id="PF02596">
    <property type="entry name" value="DUF169"/>
    <property type="match status" value="1"/>
</dbReference>
<dbReference type="OrthoDB" id="9779322at2"/>
<evidence type="ECO:0000313" key="2">
    <source>
        <dbReference type="Proteomes" id="UP000009071"/>
    </source>
</evidence>
<accession>C4XQR4</accession>
<dbReference type="AlphaFoldDB" id="C4XQR4"/>
<organism evidence="1 2">
    <name type="scientific">Solidesulfovibrio magneticus (strain ATCC 700980 / DSM 13731 / RS-1)</name>
    <name type="common">Desulfovibrio magneticus</name>
    <dbReference type="NCBI Taxonomy" id="573370"/>
    <lineage>
        <taxon>Bacteria</taxon>
        <taxon>Pseudomonadati</taxon>
        <taxon>Thermodesulfobacteriota</taxon>
        <taxon>Desulfovibrionia</taxon>
        <taxon>Desulfovibrionales</taxon>
        <taxon>Desulfovibrionaceae</taxon>
        <taxon>Solidesulfovibrio</taxon>
    </lineage>
</organism>
<proteinExistence type="predicted"/>
<gene>
    <name evidence="1" type="ordered locus">DMR_43070</name>
</gene>
<evidence type="ECO:0000313" key="1">
    <source>
        <dbReference type="EMBL" id="BAH77798.1"/>
    </source>
</evidence>
<dbReference type="EMBL" id="AP010904">
    <property type="protein sequence ID" value="BAH77798.1"/>
    <property type="molecule type" value="Genomic_DNA"/>
</dbReference>
<protein>
    <recommendedName>
        <fullName evidence="3">DUF169 domain-containing protein</fullName>
    </recommendedName>
</protein>
<evidence type="ECO:0008006" key="3">
    <source>
        <dbReference type="Google" id="ProtNLM"/>
    </source>
</evidence>
<dbReference type="KEGG" id="dma:DMR_43070"/>
<name>C4XQR4_SOLM1</name>
<dbReference type="InterPro" id="IPR003748">
    <property type="entry name" value="DUF169"/>
</dbReference>
<reference evidence="1 2" key="1">
    <citation type="journal article" date="2009" name="Genome Res.">
        <title>Whole genome sequence of Desulfovibrio magneticus strain RS-1 revealed common gene clusters in magnetotactic bacteria.</title>
        <authorList>
            <person name="Nakazawa H."/>
            <person name="Arakaki A."/>
            <person name="Narita-Yamada S."/>
            <person name="Yashiro I."/>
            <person name="Jinno K."/>
            <person name="Aoki N."/>
            <person name="Tsuruyama A."/>
            <person name="Okamura Y."/>
            <person name="Tanikawa S."/>
            <person name="Fujita N."/>
            <person name="Takeyama H."/>
            <person name="Matsunaga T."/>
        </authorList>
    </citation>
    <scope>NUCLEOTIDE SEQUENCE [LARGE SCALE GENOMIC DNA]</scope>
    <source>
        <strain evidence="2">ATCC 700980 / DSM 13731 / RS-1</strain>
    </source>
</reference>
<dbReference type="STRING" id="573370.DMR_43070"/>
<dbReference type="RefSeq" id="WP_015862918.1">
    <property type="nucleotide sequence ID" value="NC_012796.1"/>
</dbReference>
<sequence>MFETASHDALAGLLDALGLSETPYGMFYTNDAPASGFAPEAGPPLSIEAEQAGTIDWGAVWGSFSCVLGKLWLARRKGEAAWFAADRYGCPGGSFYLGFHQPQLDFIACYISTGIPGTPVAGERYLPSPASARRFFTEIAPRPAPAKYCVFKPVTRFAPHETPETVTFFARGETLTGLANLAAFVTDDFEVTAAPFGAGCSFMTTWPLHYLARSRPRAVLGCGDPSARKFLKPDEMTFTVPSTLYEQLLTRWPEAFLATKTWAGVQKKIARSREVWKEEG</sequence>
<keyword evidence="2" id="KW-1185">Reference proteome</keyword>